<dbReference type="KEGG" id="hbs:IPV69_22030"/>
<reference evidence="2 3" key="1">
    <citation type="submission" date="2020-10" db="EMBL/GenBank/DDBJ databases">
        <title>Wide distribution of Phycisphaera-like planctomycetes from WD2101 soil group in peatlands and genome analysis of the first cultivated representative.</title>
        <authorList>
            <person name="Dedysh S.N."/>
            <person name="Beletsky A.V."/>
            <person name="Ivanova A."/>
            <person name="Kulichevskaya I.S."/>
            <person name="Suzina N.E."/>
            <person name="Philippov D.A."/>
            <person name="Rakitin A.L."/>
            <person name="Mardanov A.V."/>
            <person name="Ravin N.V."/>
        </authorList>
    </citation>
    <scope>NUCLEOTIDE SEQUENCE [LARGE SCALE GENOMIC DNA]</scope>
    <source>
        <strain evidence="2 3">M1803</strain>
    </source>
</reference>
<proteinExistence type="predicted"/>
<dbReference type="EMBL" id="CP063458">
    <property type="protein sequence ID" value="QOV88878.1"/>
    <property type="molecule type" value="Genomic_DNA"/>
</dbReference>
<organism evidence="2 3">
    <name type="scientific">Humisphaera borealis</name>
    <dbReference type="NCBI Taxonomy" id="2807512"/>
    <lineage>
        <taxon>Bacteria</taxon>
        <taxon>Pseudomonadati</taxon>
        <taxon>Planctomycetota</taxon>
        <taxon>Phycisphaerae</taxon>
        <taxon>Tepidisphaerales</taxon>
        <taxon>Tepidisphaeraceae</taxon>
        <taxon>Humisphaera</taxon>
    </lineage>
</organism>
<dbReference type="AlphaFoldDB" id="A0A7M2WTN5"/>
<keyword evidence="1" id="KW-0472">Membrane</keyword>
<dbReference type="RefSeq" id="WP_206291886.1">
    <property type="nucleotide sequence ID" value="NZ_CP063458.1"/>
</dbReference>
<accession>A0A7M2WTN5</accession>
<dbReference type="Proteomes" id="UP000593765">
    <property type="component" value="Chromosome"/>
</dbReference>
<feature type="transmembrane region" description="Helical" evidence="1">
    <location>
        <begin position="138"/>
        <end position="157"/>
    </location>
</feature>
<feature type="transmembrane region" description="Helical" evidence="1">
    <location>
        <begin position="20"/>
        <end position="37"/>
    </location>
</feature>
<evidence type="ECO:0000313" key="3">
    <source>
        <dbReference type="Proteomes" id="UP000593765"/>
    </source>
</evidence>
<gene>
    <name evidence="2" type="ORF">IPV69_22030</name>
</gene>
<keyword evidence="1" id="KW-1133">Transmembrane helix</keyword>
<evidence type="ECO:0000313" key="2">
    <source>
        <dbReference type="EMBL" id="QOV88878.1"/>
    </source>
</evidence>
<sequence length="199" mass="22022">MVDASSTDSPRPPPLRPRRWFGLLFWAAAIVFLSWLWSRSHQTADLGAVYTRSGNINGVLSHRGNLLVGMSTLSLGPDKALTAEHIAAPVTDGDWLFDGAYTNASTMKSQWQFGYALSKPGDLPVADATWSAVVFPHWAAITLCSLILLWHLWRFTLRTRERRWRKKGRCVACGYDLQGNPSDRCPECGTPVAAVSPLP</sequence>
<keyword evidence="3" id="KW-1185">Reference proteome</keyword>
<name>A0A7M2WTN5_9BACT</name>
<protein>
    <submittedName>
        <fullName evidence="2">Uncharacterized protein</fullName>
    </submittedName>
</protein>
<keyword evidence="1" id="KW-0812">Transmembrane</keyword>
<evidence type="ECO:0000256" key="1">
    <source>
        <dbReference type="SAM" id="Phobius"/>
    </source>
</evidence>